<gene>
    <name evidence="1" type="ORF">FAVT5_2507</name>
</gene>
<sequence>MHSAADAASPRRRVPPFGHPRINARLRLPGAFRRSPRPSSAPSAQASTVRLSYFLSLRGFSVLKERVRRSRDAIFIIAHSAKNVNWEFLSLSSLLEEIAPAANPPDRSHLEKPKNQK</sequence>
<keyword evidence="2" id="KW-1185">Reference proteome</keyword>
<dbReference type="Proteomes" id="UP000501793">
    <property type="component" value="Chromosome"/>
</dbReference>
<name>A0ACA8ZAZ7_9BACL</name>
<protein>
    <submittedName>
        <fullName evidence="1">Uncharacterized protein</fullName>
    </submittedName>
</protein>
<proteinExistence type="predicted"/>
<dbReference type="EMBL" id="LR792684">
    <property type="protein sequence ID" value="CAB3393691.1"/>
    <property type="molecule type" value="Genomic_DNA"/>
</dbReference>
<evidence type="ECO:0000313" key="2">
    <source>
        <dbReference type="Proteomes" id="UP000501793"/>
    </source>
</evidence>
<evidence type="ECO:0000313" key="1">
    <source>
        <dbReference type="EMBL" id="CAB3393691.1"/>
    </source>
</evidence>
<accession>A0ACA8ZAZ7</accession>
<organism evidence="1 2">
    <name type="scientific">Kyrpidia spormannii</name>
    <dbReference type="NCBI Taxonomy" id="2055160"/>
    <lineage>
        <taxon>Bacteria</taxon>
        <taxon>Bacillati</taxon>
        <taxon>Bacillota</taxon>
        <taxon>Bacilli</taxon>
        <taxon>Bacillales</taxon>
        <taxon>Alicyclobacillaceae</taxon>
        <taxon>Kyrpidia</taxon>
    </lineage>
</organism>
<reference evidence="1" key="1">
    <citation type="submission" date="2020-04" db="EMBL/GenBank/DDBJ databases">
        <authorList>
            <person name="Hogendoorn C."/>
        </authorList>
    </citation>
    <scope>NUCLEOTIDE SEQUENCE</scope>
    <source>
        <strain evidence="1">FAVT5</strain>
    </source>
</reference>